<dbReference type="SMART" id="SM00642">
    <property type="entry name" value="Aamy"/>
    <property type="match status" value="1"/>
</dbReference>
<dbReference type="AlphaFoldDB" id="A0A2P8I333"/>
<proteinExistence type="predicted"/>
<feature type="coiled-coil region" evidence="1">
    <location>
        <begin position="369"/>
        <end position="396"/>
    </location>
</feature>
<evidence type="ECO:0000256" key="1">
    <source>
        <dbReference type="SAM" id="Coils"/>
    </source>
</evidence>
<organism evidence="4 5">
    <name type="scientific">Saccharothrix carnea</name>
    <dbReference type="NCBI Taxonomy" id="1280637"/>
    <lineage>
        <taxon>Bacteria</taxon>
        <taxon>Bacillati</taxon>
        <taxon>Actinomycetota</taxon>
        <taxon>Actinomycetes</taxon>
        <taxon>Pseudonocardiales</taxon>
        <taxon>Pseudonocardiaceae</taxon>
        <taxon>Saccharothrix</taxon>
    </lineage>
</organism>
<feature type="domain" description="Glycosyl hydrolase family 13 catalytic" evidence="3">
    <location>
        <begin position="83"/>
        <end position="673"/>
    </location>
</feature>
<sequence length="799" mass="86633">MTGAPGPAAIGHGPTPEPPSSPAEPHGSTPQPHGSTPEPHGSTRELSDPAGKIETGDPQGGPLRSELVGGGVGGAPASTYRIQFTPDFTFAHAEAVVDYLDALGVGALYASPVLEAVPGSTHGYDVVDPTRAREELGGESGRLALHKALKRAGLGLVLDIVPNHMAVGPDDVNQWWWDVLRNGRESRYAGFFDIDWDSGPLLLPFAGDEASEEEHEHYRLVFWRRGNTELNYRRFFDITTLAAVRVEDPAVFDATHGEVLRWVASGEVTGLRVDHPDGLADPGGYVRRLKQRSGVWLVVEKILGADERLPVSWSAEGTTGYDALREVCGLFVDPAGEAAFTALAEEFAVPADFAAVEHECRDLVTRTILRAEVRRIAALVRDADQAEAERAVAEVMVHFPVYRSYLPEGLDAWEAAVTAAASPAAAALDRQVRAEPQGELATRIQQTSGMVVAKGTEDTAFYRYTRFVALNEVGGAPDRFGVPPTEFHARAAMREAGSPASMTALSTHDTKRSEDVRARLAVLAELPGEFAECVRRWTAAHPIDEPSLNMLAWQSLVGAWPITADRMRAYLDKAAKESKVRTTWIDHDEEFEAAVAAWPEQVLAGPVAAEVASFVDRIVAPGWSNALGQKLVQLCAPGVPDVYQGTELWDLSLVDPDNRRPVDYEVRRRLLERVQDGWLPDVDDSGAAKLLVVQRALRLRRERPELFRGYRPLEASGRTARHVVAFERTGLVAVATRLPVGLANAGGWGDAVLPLPPGEWTDVLTSRPASPLLADLLDRYPVALLVRGDRTSAEPTTGV</sequence>
<dbReference type="PANTHER" id="PTHR10357">
    <property type="entry name" value="ALPHA-AMYLASE FAMILY MEMBER"/>
    <property type="match status" value="1"/>
</dbReference>
<evidence type="ECO:0000313" key="5">
    <source>
        <dbReference type="Proteomes" id="UP000241118"/>
    </source>
</evidence>
<dbReference type="InterPro" id="IPR006047">
    <property type="entry name" value="GH13_cat_dom"/>
</dbReference>
<dbReference type="InterPro" id="IPR017853">
    <property type="entry name" value="GH"/>
</dbReference>
<evidence type="ECO:0000256" key="2">
    <source>
        <dbReference type="SAM" id="MobiDB-lite"/>
    </source>
</evidence>
<keyword evidence="5" id="KW-1185">Reference proteome</keyword>
<dbReference type="GO" id="GO:0005992">
    <property type="term" value="P:trehalose biosynthetic process"/>
    <property type="evidence" value="ECO:0007669"/>
    <property type="project" value="TreeGrafter"/>
</dbReference>
<name>A0A2P8I333_SACCR</name>
<evidence type="ECO:0000313" key="4">
    <source>
        <dbReference type="EMBL" id="PSL52872.1"/>
    </source>
</evidence>
<dbReference type="Pfam" id="PF00128">
    <property type="entry name" value="Alpha-amylase"/>
    <property type="match status" value="1"/>
</dbReference>
<dbReference type="SUPFAM" id="SSF51445">
    <property type="entry name" value="(Trans)glycosidases"/>
    <property type="match status" value="1"/>
</dbReference>
<dbReference type="NCBIfam" id="TIGR02401">
    <property type="entry name" value="trehalose_TreY"/>
    <property type="match status" value="1"/>
</dbReference>
<dbReference type="InterPro" id="IPR012767">
    <property type="entry name" value="Trehalose_TreY"/>
</dbReference>
<dbReference type="CDD" id="cd11336">
    <property type="entry name" value="AmyAc_MTSase"/>
    <property type="match status" value="1"/>
</dbReference>
<dbReference type="GO" id="GO:0047470">
    <property type="term" value="F:(1,4)-alpha-D-glucan 1-alpha-D-glucosylmutase activity"/>
    <property type="evidence" value="ECO:0007669"/>
    <property type="project" value="TreeGrafter"/>
</dbReference>
<feature type="region of interest" description="Disordered" evidence="2">
    <location>
        <begin position="1"/>
        <end position="70"/>
    </location>
</feature>
<evidence type="ECO:0000259" key="3">
    <source>
        <dbReference type="SMART" id="SM00642"/>
    </source>
</evidence>
<dbReference type="GO" id="GO:0030980">
    <property type="term" value="P:alpha-glucan catabolic process"/>
    <property type="evidence" value="ECO:0007669"/>
    <property type="project" value="TreeGrafter"/>
</dbReference>
<comment type="caution">
    <text evidence="4">The sequence shown here is derived from an EMBL/GenBank/DDBJ whole genome shotgun (WGS) entry which is preliminary data.</text>
</comment>
<gene>
    <name evidence="4" type="ORF">B0I31_111159</name>
</gene>
<accession>A0A2P8I333</accession>
<dbReference type="Gene3D" id="3.20.20.80">
    <property type="entry name" value="Glycosidases"/>
    <property type="match status" value="4"/>
</dbReference>
<reference evidence="4 5" key="1">
    <citation type="submission" date="2018-03" db="EMBL/GenBank/DDBJ databases">
        <title>Genomic Encyclopedia of Type Strains, Phase III (KMG-III): the genomes of soil and plant-associated and newly described type strains.</title>
        <authorList>
            <person name="Whitman W."/>
        </authorList>
    </citation>
    <scope>NUCLEOTIDE SEQUENCE [LARGE SCALE GENOMIC DNA]</scope>
    <source>
        <strain evidence="4 5">CGMCC 4.7097</strain>
    </source>
</reference>
<dbReference type="EMBL" id="PYAX01000011">
    <property type="protein sequence ID" value="PSL52872.1"/>
    <property type="molecule type" value="Genomic_DNA"/>
</dbReference>
<protein>
    <submittedName>
        <fullName evidence="4">Maltooligosyl trehalose synthase</fullName>
    </submittedName>
</protein>
<dbReference type="Proteomes" id="UP000241118">
    <property type="component" value="Unassembled WGS sequence"/>
</dbReference>
<feature type="compositionally biased region" description="Low complexity" evidence="2">
    <location>
        <begin position="1"/>
        <end position="14"/>
    </location>
</feature>
<keyword evidence="1" id="KW-0175">Coiled coil</keyword>
<dbReference type="PANTHER" id="PTHR10357:SF216">
    <property type="entry name" value="MALTOOLIGOSYL TREHALOSE SYNTHASE-RELATED"/>
    <property type="match status" value="1"/>
</dbReference>